<reference evidence="1 2" key="1">
    <citation type="submission" date="2020-10" db="EMBL/GenBank/DDBJ databases">
        <title>Sequencing the genomes of 1000 actinobacteria strains.</title>
        <authorList>
            <person name="Klenk H.-P."/>
        </authorList>
    </citation>
    <scope>NUCLEOTIDE SEQUENCE [LARGE SCALE GENOMIC DNA]</scope>
    <source>
        <strain evidence="1 2">DSM 46661</strain>
    </source>
</reference>
<evidence type="ECO:0000313" key="1">
    <source>
        <dbReference type="EMBL" id="MBE1580497.1"/>
    </source>
</evidence>
<keyword evidence="2" id="KW-1185">Reference proteome</keyword>
<proteinExistence type="predicted"/>
<sequence>MFEKPMDTVPEERLPLRPGRITETPARCPWGCDLRIVTATSTWSHWYRAPERTCEACRQVPGAGGPGRGSWVTIDTAVPNQKPASEADGLALSLIVTPPDVPAGPGRISLVHHGDTFGSIDLSLCRTCSTALVLALTVNVERRQMGVGRVLVSAARARCTGYAVTMVPFRDPVSTLFWARVGFLGEVGPKACTHQWNAGVSGDGSWEFAAYQANNGVPGRVHRTPSS</sequence>
<gene>
    <name evidence="1" type="ORF">H4W30_007578</name>
</gene>
<evidence type="ECO:0008006" key="3">
    <source>
        <dbReference type="Google" id="ProtNLM"/>
    </source>
</evidence>
<dbReference type="RefSeq" id="WP_192747060.1">
    <property type="nucleotide sequence ID" value="NZ_JADBEJ010000007.1"/>
</dbReference>
<name>A0ABR9LJN4_9PSEU</name>
<dbReference type="Proteomes" id="UP000656548">
    <property type="component" value="Unassembled WGS sequence"/>
</dbReference>
<organism evidence="1 2">
    <name type="scientific">Amycolatopsis roodepoortensis</name>
    <dbReference type="NCBI Taxonomy" id="700274"/>
    <lineage>
        <taxon>Bacteria</taxon>
        <taxon>Bacillati</taxon>
        <taxon>Actinomycetota</taxon>
        <taxon>Actinomycetes</taxon>
        <taxon>Pseudonocardiales</taxon>
        <taxon>Pseudonocardiaceae</taxon>
        <taxon>Amycolatopsis</taxon>
    </lineage>
</organism>
<comment type="caution">
    <text evidence="1">The sequence shown here is derived from an EMBL/GenBank/DDBJ whole genome shotgun (WGS) entry which is preliminary data.</text>
</comment>
<accession>A0ABR9LJN4</accession>
<evidence type="ECO:0000313" key="2">
    <source>
        <dbReference type="Proteomes" id="UP000656548"/>
    </source>
</evidence>
<dbReference type="EMBL" id="JADBEJ010000007">
    <property type="protein sequence ID" value="MBE1580497.1"/>
    <property type="molecule type" value="Genomic_DNA"/>
</dbReference>
<protein>
    <recommendedName>
        <fullName evidence="3">N-acetyltransferase domain-containing protein</fullName>
    </recommendedName>
</protein>